<proteinExistence type="predicted"/>
<protein>
    <submittedName>
        <fullName evidence="1">Uncharacterized protein</fullName>
    </submittedName>
</protein>
<dbReference type="AlphaFoldDB" id="A0A8B6DZ47"/>
<accession>A0A8B6DZ47</accession>
<evidence type="ECO:0000313" key="1">
    <source>
        <dbReference type="EMBL" id="VDI26319.1"/>
    </source>
</evidence>
<feature type="non-terminal residue" evidence="1">
    <location>
        <position position="1"/>
    </location>
</feature>
<reference evidence="1" key="1">
    <citation type="submission" date="2018-11" db="EMBL/GenBank/DDBJ databases">
        <authorList>
            <person name="Alioto T."/>
            <person name="Alioto T."/>
        </authorList>
    </citation>
    <scope>NUCLEOTIDE SEQUENCE</scope>
</reference>
<name>A0A8B6DZ47_MYTGA</name>
<organism evidence="1 2">
    <name type="scientific">Mytilus galloprovincialis</name>
    <name type="common">Mediterranean mussel</name>
    <dbReference type="NCBI Taxonomy" id="29158"/>
    <lineage>
        <taxon>Eukaryota</taxon>
        <taxon>Metazoa</taxon>
        <taxon>Spiralia</taxon>
        <taxon>Lophotrochozoa</taxon>
        <taxon>Mollusca</taxon>
        <taxon>Bivalvia</taxon>
        <taxon>Autobranchia</taxon>
        <taxon>Pteriomorphia</taxon>
        <taxon>Mytilida</taxon>
        <taxon>Mytiloidea</taxon>
        <taxon>Mytilidae</taxon>
        <taxon>Mytilinae</taxon>
        <taxon>Mytilus</taxon>
    </lineage>
</organism>
<comment type="caution">
    <text evidence="1">The sequence shown here is derived from an EMBL/GenBank/DDBJ whole genome shotgun (WGS) entry which is preliminary data.</text>
</comment>
<dbReference type="EMBL" id="UYJE01004234">
    <property type="protein sequence ID" value="VDI26319.1"/>
    <property type="molecule type" value="Genomic_DNA"/>
</dbReference>
<gene>
    <name evidence="1" type="ORF">MGAL_10B038997</name>
</gene>
<sequence length="103" mass="11651">VCAYQIHDAVWRVIPKEHQHVVLIHLSGAALEKNPKTDGGLLNKNHIEKCECKGGKLAELETSEENAFIKGELLTRSARGKLMSYKYFVLHNLQFQTGCGHYF</sequence>
<dbReference type="Proteomes" id="UP000596742">
    <property type="component" value="Unassembled WGS sequence"/>
</dbReference>
<evidence type="ECO:0000313" key="2">
    <source>
        <dbReference type="Proteomes" id="UP000596742"/>
    </source>
</evidence>
<keyword evidence="2" id="KW-1185">Reference proteome</keyword>